<proteinExistence type="inferred from homology"/>
<dbReference type="EMBL" id="CAAHCX010000008">
    <property type="protein sequence ID" value="VGM24492.1"/>
    <property type="molecule type" value="Genomic_DNA"/>
</dbReference>
<dbReference type="PIRSF" id="PIRSF001235">
    <property type="entry name" value="Amidase_carbamoylase"/>
    <property type="match status" value="1"/>
</dbReference>
<feature type="binding site" evidence="3">
    <location>
        <position position="197"/>
    </location>
    <ligand>
        <name>Zn(2+)</name>
        <dbReference type="ChEBI" id="CHEBI:29105"/>
        <label>1</label>
    </ligand>
</feature>
<evidence type="ECO:0000256" key="2">
    <source>
        <dbReference type="ARBA" id="ARBA00022801"/>
    </source>
</evidence>
<protein>
    <submittedName>
        <fullName evidence="4">Beta-ureidopropionase</fullName>
        <ecNumber evidence="4">3.5.1.87</ecNumber>
    </submittedName>
</protein>
<evidence type="ECO:0000256" key="1">
    <source>
        <dbReference type="ARBA" id="ARBA00006153"/>
    </source>
</evidence>
<comment type="similarity">
    <text evidence="1">Belongs to the peptidase M20 family.</text>
</comment>
<feature type="binding site" evidence="3">
    <location>
        <position position="99"/>
    </location>
    <ligand>
        <name>Zn(2+)</name>
        <dbReference type="ChEBI" id="CHEBI:29105"/>
        <label>1</label>
    </ligand>
</feature>
<dbReference type="Gene3D" id="3.40.630.10">
    <property type="entry name" value="Zn peptidases"/>
    <property type="match status" value="1"/>
</dbReference>
<dbReference type="SUPFAM" id="SSF55031">
    <property type="entry name" value="Bacterial exopeptidase dimerisation domain"/>
    <property type="match status" value="1"/>
</dbReference>
<reference evidence="4" key="1">
    <citation type="submission" date="2019-03" db="EMBL/GenBank/DDBJ databases">
        <authorList>
            <consortium name="Pathogen Informatics"/>
        </authorList>
    </citation>
    <scope>NUCLEOTIDE SEQUENCE</scope>
    <source>
        <strain evidence="4">5012STDY7626451</strain>
    </source>
</reference>
<dbReference type="Pfam" id="PF01546">
    <property type="entry name" value="Peptidase_M20"/>
    <property type="match status" value="1"/>
</dbReference>
<evidence type="ECO:0000313" key="4">
    <source>
        <dbReference type="EMBL" id="VGM24492.1"/>
    </source>
</evidence>
<dbReference type="PANTHER" id="PTHR32494:SF5">
    <property type="entry name" value="ALLANTOATE AMIDOHYDROLASE"/>
    <property type="match status" value="1"/>
</dbReference>
<dbReference type="Gene3D" id="3.30.70.360">
    <property type="match status" value="1"/>
</dbReference>
<dbReference type="GO" id="GO:0016813">
    <property type="term" value="F:hydrolase activity, acting on carbon-nitrogen (but not peptide) bonds, in linear amidines"/>
    <property type="evidence" value="ECO:0007669"/>
    <property type="project" value="InterPro"/>
</dbReference>
<feature type="binding site" evidence="3">
    <location>
        <position position="88"/>
    </location>
    <ligand>
        <name>Zn(2+)</name>
        <dbReference type="ChEBI" id="CHEBI:29105"/>
        <label>1</label>
    </ligand>
</feature>
<feature type="binding site" evidence="3">
    <location>
        <position position="99"/>
    </location>
    <ligand>
        <name>Zn(2+)</name>
        <dbReference type="ChEBI" id="CHEBI:29105"/>
        <label>2</label>
    </ligand>
</feature>
<accession>A0A486TE44</accession>
<keyword evidence="2 4" id="KW-0378">Hydrolase</keyword>
<dbReference type="SUPFAM" id="SSF53187">
    <property type="entry name" value="Zn-dependent exopeptidases"/>
    <property type="match status" value="1"/>
</dbReference>
<gene>
    <name evidence="4" type="primary">amaB_4</name>
    <name evidence="4" type="ORF">SAMEA4873653_04733</name>
</gene>
<dbReference type="CDD" id="cd03884">
    <property type="entry name" value="M20_bAS"/>
    <property type="match status" value="1"/>
</dbReference>
<dbReference type="NCBIfam" id="TIGR01879">
    <property type="entry name" value="hydantase"/>
    <property type="match status" value="1"/>
</dbReference>
<dbReference type="InterPro" id="IPR011650">
    <property type="entry name" value="Peptidase_M20_dimer"/>
</dbReference>
<dbReference type="GO" id="GO:0050538">
    <property type="term" value="F:N-carbamoyl-L-amino-acid hydrolase activity"/>
    <property type="evidence" value="ECO:0007669"/>
    <property type="project" value="UniProtKB-EC"/>
</dbReference>
<organism evidence="4">
    <name type="scientific">Klebsiella pneumoniae</name>
    <dbReference type="NCBI Taxonomy" id="573"/>
    <lineage>
        <taxon>Bacteria</taxon>
        <taxon>Pseudomonadati</taxon>
        <taxon>Pseudomonadota</taxon>
        <taxon>Gammaproteobacteria</taxon>
        <taxon>Enterobacterales</taxon>
        <taxon>Enterobacteriaceae</taxon>
        <taxon>Klebsiella/Raoultella group</taxon>
        <taxon>Klebsiella</taxon>
        <taxon>Klebsiella pneumoniae complex</taxon>
    </lineage>
</organism>
<evidence type="ECO:0000256" key="3">
    <source>
        <dbReference type="PIRSR" id="PIRSR001235-1"/>
    </source>
</evidence>
<dbReference type="InterPro" id="IPR036264">
    <property type="entry name" value="Bact_exopeptidase_dim_dom"/>
</dbReference>
<keyword evidence="3" id="KW-0479">Metal-binding</keyword>
<sequence length="417" mass="45296">MMETGLRVARQLDEDWLNQLLAQLAEYGKLANGGVDRQALSAAELDARSWLIDVARELGCEVYRDAAANLFFRRPGRVAVSPVTTGSHIDTQPSGGNYDGCYGVMAGLACLKALNEARVVTERPVEVVIWTNEEGSRFAPGAMGSSTFVDPARLSDHLGAMGVDGVSFRDALADHQARFAAIPLRPDREMACFVELHIEQGPVLESRRVPLAVVRGIQGVRWYQITCHGISAHAGTTPMALRQDAMTLAREQLAIIEQAMGDTADDELRLTFGRWQVMPNAINTIPSSVRFTLDFRHPSAETLARFDAVIASLASEQVTIELLLNKAPVTFDPRINHVLKAAGNALDIAHMELLSGAFHDAMYLAEHCPTSMLFVPSHQGISHNPAEYTDPRSLAAGARTLACALTELSQSLEGVKS</sequence>
<name>A0A486TE44_KLEPN</name>
<comment type="cofactor">
    <cofactor evidence="3">
        <name>Zn(2+)</name>
        <dbReference type="ChEBI" id="CHEBI:29105"/>
    </cofactor>
    <text evidence="3">Binds 2 Zn(2+) ions per subunit.</text>
</comment>
<dbReference type="EC" id="3.5.1.87" evidence="4"/>
<dbReference type="AlphaFoldDB" id="A0A486TE44"/>
<dbReference type="RefSeq" id="WP_032432505.1">
    <property type="nucleotide sequence ID" value="NZ_BIFI01000145.1"/>
</dbReference>
<dbReference type="PANTHER" id="PTHR32494">
    <property type="entry name" value="ALLANTOATE DEIMINASE-RELATED"/>
    <property type="match status" value="1"/>
</dbReference>
<dbReference type="Pfam" id="PF07687">
    <property type="entry name" value="M20_dimer"/>
    <property type="match status" value="1"/>
</dbReference>
<dbReference type="InterPro" id="IPR010158">
    <property type="entry name" value="Amidase_Cbmase"/>
</dbReference>
<keyword evidence="3" id="KW-0862">Zinc</keyword>
<feature type="binding site" evidence="3">
    <location>
        <position position="383"/>
    </location>
    <ligand>
        <name>Zn(2+)</name>
        <dbReference type="ChEBI" id="CHEBI:29105"/>
        <label>2</label>
    </ligand>
</feature>
<dbReference type="GO" id="GO:0046872">
    <property type="term" value="F:metal ion binding"/>
    <property type="evidence" value="ECO:0007669"/>
    <property type="project" value="UniProtKB-KW"/>
</dbReference>
<dbReference type="InterPro" id="IPR002933">
    <property type="entry name" value="Peptidase_M20"/>
</dbReference>
<feature type="binding site" evidence="3">
    <location>
        <position position="134"/>
    </location>
    <ligand>
        <name>Zn(2+)</name>
        <dbReference type="ChEBI" id="CHEBI:29105"/>
        <label>2</label>
    </ligand>
</feature>